<evidence type="ECO:0000313" key="5">
    <source>
        <dbReference type="EMBL" id="KAK7385271.1"/>
    </source>
</evidence>
<evidence type="ECO:0000256" key="1">
    <source>
        <dbReference type="ARBA" id="ARBA00008690"/>
    </source>
</evidence>
<proteinExistence type="inferred from homology"/>
<dbReference type="Pfam" id="PF11250">
    <property type="entry name" value="FAF"/>
    <property type="match status" value="1"/>
</dbReference>
<keyword evidence="3" id="KW-0812">Transmembrane</keyword>
<keyword evidence="6" id="KW-1185">Reference proteome</keyword>
<organism evidence="5 6">
    <name type="scientific">Psophocarpus tetragonolobus</name>
    <name type="common">Winged bean</name>
    <name type="synonym">Dolichos tetragonolobus</name>
    <dbReference type="NCBI Taxonomy" id="3891"/>
    <lineage>
        <taxon>Eukaryota</taxon>
        <taxon>Viridiplantae</taxon>
        <taxon>Streptophyta</taxon>
        <taxon>Embryophyta</taxon>
        <taxon>Tracheophyta</taxon>
        <taxon>Spermatophyta</taxon>
        <taxon>Magnoliopsida</taxon>
        <taxon>eudicotyledons</taxon>
        <taxon>Gunneridae</taxon>
        <taxon>Pentapetalae</taxon>
        <taxon>rosids</taxon>
        <taxon>fabids</taxon>
        <taxon>Fabales</taxon>
        <taxon>Fabaceae</taxon>
        <taxon>Papilionoideae</taxon>
        <taxon>50 kb inversion clade</taxon>
        <taxon>NPAAA clade</taxon>
        <taxon>indigoferoid/millettioid clade</taxon>
        <taxon>Phaseoleae</taxon>
        <taxon>Psophocarpus</taxon>
    </lineage>
</organism>
<sequence>MSSIKSPLNSDDYIGTESCMDFQNSYDIVDNHKTSKPNNAGNKTKAKNSTKKEESKVFPPPIPLLARTQNLASHMPWVLKRYYTSEGRLILKEEKVKHHEYFRAHRANGRLILHLVNVSLDDYDECFEEVAPTSPHSDEEVEVDIDNVTYDYTDVITGKDRRFDEDEENVANMVVSDEISMEHGNHVVAGSSRMKCLNCNSERSSGPAFLVNYEDVRIMQFNLLTLFIILLASGSYIIRVVALAQLVAGICLPFSVAA</sequence>
<dbReference type="EMBL" id="JAYMYS010000008">
    <property type="protein sequence ID" value="KAK7385271.1"/>
    <property type="molecule type" value="Genomic_DNA"/>
</dbReference>
<evidence type="ECO:0000256" key="2">
    <source>
        <dbReference type="SAM" id="MobiDB-lite"/>
    </source>
</evidence>
<feature type="region of interest" description="Disordered" evidence="2">
    <location>
        <begin position="30"/>
        <end position="60"/>
    </location>
</feature>
<dbReference type="InterPro" id="IPR046431">
    <property type="entry name" value="FAF_dom"/>
</dbReference>
<gene>
    <name evidence="5" type="ORF">VNO78_30985</name>
</gene>
<reference evidence="5 6" key="1">
    <citation type="submission" date="2024-01" db="EMBL/GenBank/DDBJ databases">
        <title>The genomes of 5 underutilized Papilionoideae crops provide insights into root nodulation and disease resistanc.</title>
        <authorList>
            <person name="Jiang F."/>
        </authorList>
    </citation>
    <scope>NUCLEOTIDE SEQUENCE [LARGE SCALE GENOMIC DNA]</scope>
    <source>
        <strain evidence="5">DUOXIRENSHENG_FW03</strain>
        <tissue evidence="5">Leaves</tissue>
    </source>
</reference>
<accession>A0AAN9RYE0</accession>
<comment type="similarity">
    <text evidence="1">Belongs to the fantastic four family.</text>
</comment>
<feature type="domain" description="FAF" evidence="4">
    <location>
        <begin position="58"/>
        <end position="115"/>
    </location>
</feature>
<dbReference type="Proteomes" id="UP001386955">
    <property type="component" value="Unassembled WGS sequence"/>
</dbReference>
<dbReference type="AlphaFoldDB" id="A0AAN9RYE0"/>
<dbReference type="InterPro" id="IPR021410">
    <property type="entry name" value="FAF"/>
</dbReference>
<dbReference type="PANTHER" id="PTHR33155">
    <property type="entry name" value="FANTASTIC FOUR-LIKE PROTEIN (DUF3049)"/>
    <property type="match status" value="1"/>
</dbReference>
<protein>
    <recommendedName>
        <fullName evidence="4">FAF domain-containing protein</fullName>
    </recommendedName>
</protein>
<evidence type="ECO:0000313" key="6">
    <source>
        <dbReference type="Proteomes" id="UP001386955"/>
    </source>
</evidence>
<evidence type="ECO:0000256" key="3">
    <source>
        <dbReference type="SAM" id="Phobius"/>
    </source>
</evidence>
<evidence type="ECO:0000259" key="4">
    <source>
        <dbReference type="Pfam" id="PF11250"/>
    </source>
</evidence>
<keyword evidence="3" id="KW-0472">Membrane</keyword>
<keyword evidence="3" id="KW-1133">Transmembrane helix</keyword>
<feature type="transmembrane region" description="Helical" evidence="3">
    <location>
        <begin position="223"/>
        <end position="256"/>
    </location>
</feature>
<dbReference type="PANTHER" id="PTHR33155:SF17">
    <property type="entry name" value="F2E2.18-RELATED"/>
    <property type="match status" value="1"/>
</dbReference>
<name>A0AAN9RYE0_PSOTE</name>
<comment type="caution">
    <text evidence="5">The sequence shown here is derived from an EMBL/GenBank/DDBJ whole genome shotgun (WGS) entry which is preliminary data.</text>
</comment>